<dbReference type="PANTHER" id="PTHR23115">
    <property type="entry name" value="TRANSLATION FACTOR"/>
    <property type="match status" value="1"/>
</dbReference>
<evidence type="ECO:0000256" key="2">
    <source>
        <dbReference type="ARBA" id="ARBA00022679"/>
    </source>
</evidence>
<dbReference type="NCBIfam" id="TIGR02034">
    <property type="entry name" value="CysN"/>
    <property type="match status" value="1"/>
</dbReference>
<dbReference type="InterPro" id="IPR009000">
    <property type="entry name" value="Transl_B-barrel_sf"/>
</dbReference>
<dbReference type="FunFam" id="3.40.50.300:FF:000119">
    <property type="entry name" value="Sulfate adenylyltransferase subunit 1"/>
    <property type="match status" value="1"/>
</dbReference>
<keyword evidence="5" id="KW-0067">ATP-binding</keyword>
<dbReference type="GO" id="GO:0006790">
    <property type="term" value="P:sulfur compound metabolic process"/>
    <property type="evidence" value="ECO:0007669"/>
    <property type="project" value="InterPro"/>
</dbReference>
<comment type="caution">
    <text evidence="8">The sequence shown here is derived from an EMBL/GenBank/DDBJ whole genome shotgun (WGS) entry which is preliminary data.</text>
</comment>
<dbReference type="Pfam" id="PF22594">
    <property type="entry name" value="GTP-eEF1A_C"/>
    <property type="match status" value="1"/>
</dbReference>
<evidence type="ECO:0000256" key="3">
    <source>
        <dbReference type="ARBA" id="ARBA00022695"/>
    </source>
</evidence>
<dbReference type="EMBL" id="PQVF01000008">
    <property type="protein sequence ID" value="POY36064.1"/>
    <property type="molecule type" value="Genomic_DNA"/>
</dbReference>
<dbReference type="InterPro" id="IPR009001">
    <property type="entry name" value="Transl_elong_EF1A/Init_IF2_C"/>
</dbReference>
<dbReference type="Gene3D" id="3.40.50.300">
    <property type="entry name" value="P-loop containing nucleotide triphosphate hydrolases"/>
    <property type="match status" value="1"/>
</dbReference>
<dbReference type="CDD" id="cd04166">
    <property type="entry name" value="CysN_ATPS"/>
    <property type="match status" value="1"/>
</dbReference>
<reference evidence="8 9" key="1">
    <citation type="submission" date="2018-01" db="EMBL/GenBank/DDBJ databases">
        <authorList>
            <person name="Gaut B.S."/>
            <person name="Morton B.R."/>
            <person name="Clegg M.T."/>
            <person name="Duvall M.R."/>
        </authorList>
    </citation>
    <scope>NUCLEOTIDE SEQUENCE [LARGE SCALE GENOMIC DNA]</scope>
    <source>
        <strain evidence="8 9">HR-AV</strain>
    </source>
</reference>
<dbReference type="SUPFAM" id="SSF52540">
    <property type="entry name" value="P-loop containing nucleoside triphosphate hydrolases"/>
    <property type="match status" value="1"/>
</dbReference>
<feature type="domain" description="Tr-type G" evidence="7">
    <location>
        <begin position="1"/>
        <end position="215"/>
    </location>
</feature>
<proteinExistence type="predicted"/>
<dbReference type="InterPro" id="IPR000795">
    <property type="entry name" value="T_Tr_GTP-bd_dom"/>
</dbReference>
<dbReference type="OrthoDB" id="9804504at2"/>
<gene>
    <name evidence="8" type="ORF">C3K47_12760</name>
</gene>
<protein>
    <recommendedName>
        <fullName evidence="1">sulfate adenylyltransferase</fullName>
        <ecNumber evidence="1">2.7.7.4</ecNumber>
    </recommendedName>
</protein>
<dbReference type="Proteomes" id="UP000236893">
    <property type="component" value="Unassembled WGS sequence"/>
</dbReference>
<dbReference type="Pfam" id="PF00009">
    <property type="entry name" value="GTP_EFTU"/>
    <property type="match status" value="1"/>
</dbReference>
<dbReference type="GO" id="GO:0004781">
    <property type="term" value="F:sulfate adenylyltransferase (ATP) activity"/>
    <property type="evidence" value="ECO:0007669"/>
    <property type="project" value="UniProtKB-EC"/>
</dbReference>
<evidence type="ECO:0000256" key="5">
    <source>
        <dbReference type="ARBA" id="ARBA00022840"/>
    </source>
</evidence>
<dbReference type="InterPro" id="IPR044138">
    <property type="entry name" value="CysN_II"/>
</dbReference>
<dbReference type="InterPro" id="IPR054696">
    <property type="entry name" value="GTP-eEF1A_C"/>
</dbReference>
<organism evidence="8 9">
    <name type="scientific">Solitalea longa</name>
    <dbReference type="NCBI Taxonomy" id="2079460"/>
    <lineage>
        <taxon>Bacteria</taxon>
        <taxon>Pseudomonadati</taxon>
        <taxon>Bacteroidota</taxon>
        <taxon>Sphingobacteriia</taxon>
        <taxon>Sphingobacteriales</taxon>
        <taxon>Sphingobacteriaceae</taxon>
        <taxon>Solitalea</taxon>
    </lineage>
</organism>
<evidence type="ECO:0000256" key="4">
    <source>
        <dbReference type="ARBA" id="ARBA00022741"/>
    </source>
</evidence>
<dbReference type="GO" id="GO:0005525">
    <property type="term" value="F:GTP binding"/>
    <property type="evidence" value="ECO:0007669"/>
    <property type="project" value="UniProtKB-KW"/>
</dbReference>
<dbReference type="CDD" id="cd04095">
    <property type="entry name" value="CysN_NoDQ_III"/>
    <property type="match status" value="1"/>
</dbReference>
<dbReference type="GO" id="GO:0005524">
    <property type="term" value="F:ATP binding"/>
    <property type="evidence" value="ECO:0007669"/>
    <property type="project" value="UniProtKB-KW"/>
</dbReference>
<sequence length="415" mass="46465">MELLKFSTAGSVDDGKSTLIGRLLYDTNSLTTDQIQAVEAASKRKGFDYLDLSLLTDGLSAEREQGITIDVAHIYFNTDKRKFIIADTPGHVEYTRNMVTGSSNSQLSIILIDARKGVIEQTHRHFFIANMLQIPEVIVCVNKMDLVDYSEDTFNNIRIEFEEFVRGFDRLHQNLTFIPASSLKGDNIVNKGESMNWYNGPTLLEYLETVQVNQDVNSRDARFPVQYVIRPQSEEFHDYRGYAGNVASGKFSVGDEVVAFPSGLSSKIKQITTFDGNLQSAEAKQSVTLLLEDEIDITRGNLIARAGNEPRVEKEFAAQLCWMDTTASVPGGKYIIQHSNNRVKAMLKEVDYIVNTSTLEKDTDRKQLKLNDIAQVQIKTAQPLFFDSYEQNKANGSFIIIDEGTKNTVAAGVIL</sequence>
<accession>A0A2S5A0K6</accession>
<dbReference type="InterPro" id="IPR031157">
    <property type="entry name" value="G_TR_CS"/>
</dbReference>
<dbReference type="Gene3D" id="2.40.30.10">
    <property type="entry name" value="Translation factors"/>
    <property type="match status" value="2"/>
</dbReference>
<evidence type="ECO:0000256" key="6">
    <source>
        <dbReference type="ARBA" id="ARBA00023134"/>
    </source>
</evidence>
<name>A0A2S5A0K6_9SPHI</name>
<dbReference type="InterPro" id="IPR041757">
    <property type="entry name" value="CysN_GTP-bd"/>
</dbReference>
<evidence type="ECO:0000313" key="9">
    <source>
        <dbReference type="Proteomes" id="UP000236893"/>
    </source>
</evidence>
<dbReference type="PROSITE" id="PS00301">
    <property type="entry name" value="G_TR_1"/>
    <property type="match status" value="1"/>
</dbReference>
<keyword evidence="9" id="KW-1185">Reference proteome</keyword>
<dbReference type="EC" id="2.7.7.4" evidence="1"/>
<dbReference type="PROSITE" id="PS51722">
    <property type="entry name" value="G_TR_2"/>
    <property type="match status" value="1"/>
</dbReference>
<dbReference type="InterPro" id="IPR027417">
    <property type="entry name" value="P-loop_NTPase"/>
</dbReference>
<dbReference type="AlphaFoldDB" id="A0A2S5A0K6"/>
<keyword evidence="2 8" id="KW-0808">Transferase</keyword>
<dbReference type="CDD" id="cd03695">
    <property type="entry name" value="CysN_NodQ_II"/>
    <property type="match status" value="1"/>
</dbReference>
<dbReference type="SUPFAM" id="SSF50465">
    <property type="entry name" value="EF-Tu/eEF-1alpha/eIF2-gamma C-terminal domain"/>
    <property type="match status" value="1"/>
</dbReference>
<evidence type="ECO:0000313" key="8">
    <source>
        <dbReference type="EMBL" id="POY36064.1"/>
    </source>
</evidence>
<dbReference type="InterPro" id="IPR050100">
    <property type="entry name" value="TRAFAC_GTPase_members"/>
</dbReference>
<dbReference type="SUPFAM" id="SSF50447">
    <property type="entry name" value="Translation proteins"/>
    <property type="match status" value="1"/>
</dbReference>
<dbReference type="GO" id="GO:0003924">
    <property type="term" value="F:GTPase activity"/>
    <property type="evidence" value="ECO:0007669"/>
    <property type="project" value="InterPro"/>
</dbReference>
<dbReference type="PRINTS" id="PR00315">
    <property type="entry name" value="ELONGATNFCT"/>
</dbReference>
<keyword evidence="3 8" id="KW-0548">Nucleotidyltransferase</keyword>
<evidence type="ECO:0000259" key="7">
    <source>
        <dbReference type="PROSITE" id="PS51722"/>
    </source>
</evidence>
<dbReference type="RefSeq" id="WP_103789527.1">
    <property type="nucleotide sequence ID" value="NZ_PQVF01000008.1"/>
</dbReference>
<dbReference type="InterPro" id="IPR044139">
    <property type="entry name" value="CysN_NoDQ_III"/>
</dbReference>
<dbReference type="InterPro" id="IPR011779">
    <property type="entry name" value="SO4_adenylTrfase_lsu"/>
</dbReference>
<keyword evidence="6" id="KW-0342">GTP-binding</keyword>
<evidence type="ECO:0000256" key="1">
    <source>
        <dbReference type="ARBA" id="ARBA00012391"/>
    </source>
</evidence>
<keyword evidence="4" id="KW-0547">Nucleotide-binding</keyword>